<comment type="caution">
    <text evidence="3">The sequence shown here is derived from an EMBL/GenBank/DDBJ whole genome shotgun (WGS) entry which is preliminary data.</text>
</comment>
<keyword evidence="4" id="KW-1185">Reference proteome</keyword>
<dbReference type="AlphaFoldDB" id="A0A2T0RIG1"/>
<accession>A0A2T0RIG1</accession>
<dbReference type="InterPro" id="IPR002822">
    <property type="entry name" value="Ni_insertion"/>
</dbReference>
<dbReference type="Proteomes" id="UP000239480">
    <property type="component" value="Unassembled WGS sequence"/>
</dbReference>
<evidence type="ECO:0000256" key="1">
    <source>
        <dbReference type="ARBA" id="ARBA00022596"/>
    </source>
</evidence>
<evidence type="ECO:0000313" key="4">
    <source>
        <dbReference type="Proteomes" id="UP000239480"/>
    </source>
</evidence>
<sequence>MSRNQTKRDTSRRPFPKAVDVIHLDALGGVAGDMFAAALLDACPELWPEVEAQLAAMSLGSGHRICPLPHTDGVLTGARFIVEAEHPDASREHSHDGKVNGACRGSHGHGHHAHGDHSHNSWRDIRRSLEQSPLNADVRDVAIAIFELLAEAEAKVHGVATEDVSFHEVGNLDSIADILAAATLVTALSPCRWTIGQLPRGRGLARTAHGYLPVPTPATMELLTGFVLFDDGETGERVTPTGAAILKFLNPSQDADPAALTLLGSGAGFGTRKLDRRSNILRACLYQNAETQVQADRVTVLRCEIDDQTGEDLATAIEHIRAEDGVIDVCQWPVFGKKGRMAAAVQVLAEPERADAICDAILDETTTLGVRRQILGRRLVAREMLDVDGTPVKMANRPSGPSAKAEADHLHDIRGVSNRQRQRLLAESNARAAGATQ</sequence>
<dbReference type="RefSeq" id="WP_106207386.1">
    <property type="nucleotide sequence ID" value="NZ_PVTD01000011.1"/>
</dbReference>
<reference evidence="3 4" key="1">
    <citation type="submission" date="2018-03" db="EMBL/GenBank/DDBJ databases">
        <title>Genomic Encyclopedia of Archaeal and Bacterial Type Strains, Phase II (KMG-II): from individual species to whole genera.</title>
        <authorList>
            <person name="Goeker M."/>
        </authorList>
    </citation>
    <scope>NUCLEOTIDE SEQUENCE [LARGE SCALE GENOMIC DNA]</scope>
    <source>
        <strain evidence="3 4">DSM 29328</strain>
    </source>
</reference>
<name>A0A2T0RIG1_9RHOB</name>
<gene>
    <name evidence="3" type="ORF">CLV78_111128</name>
</gene>
<feature type="region of interest" description="Disordered" evidence="2">
    <location>
        <begin position="88"/>
        <end position="121"/>
    </location>
</feature>
<dbReference type="PANTHER" id="PTHR36566:SF1">
    <property type="entry name" value="PYRIDINIUM-3,5-BISTHIOCARBOXYLIC ACID MONONUCLEOTIDE NICKEL INSERTION PROTEIN"/>
    <property type="match status" value="1"/>
</dbReference>
<protein>
    <recommendedName>
        <fullName evidence="5">LarC family nickel insertion protein</fullName>
    </recommendedName>
</protein>
<dbReference type="Pfam" id="PF01969">
    <property type="entry name" value="Ni_insertion"/>
    <property type="match status" value="1"/>
</dbReference>
<dbReference type="EMBL" id="PVTD01000011">
    <property type="protein sequence ID" value="PRY20973.1"/>
    <property type="molecule type" value="Genomic_DNA"/>
</dbReference>
<dbReference type="PANTHER" id="PTHR36566">
    <property type="entry name" value="NICKEL INSERTION PROTEIN-RELATED"/>
    <property type="match status" value="1"/>
</dbReference>
<feature type="compositionally biased region" description="Basic and acidic residues" evidence="2">
    <location>
        <begin position="88"/>
        <end position="98"/>
    </location>
</feature>
<proteinExistence type="predicted"/>
<evidence type="ECO:0000256" key="2">
    <source>
        <dbReference type="SAM" id="MobiDB-lite"/>
    </source>
</evidence>
<dbReference type="OrthoDB" id="9765625at2"/>
<dbReference type="Gene3D" id="3.30.70.1380">
    <property type="entry name" value="Transcriptional regulatory protein pf0864 domain like"/>
    <property type="match status" value="1"/>
</dbReference>
<keyword evidence="1" id="KW-0533">Nickel</keyword>
<evidence type="ECO:0000313" key="3">
    <source>
        <dbReference type="EMBL" id="PRY20973.1"/>
    </source>
</evidence>
<evidence type="ECO:0008006" key="5">
    <source>
        <dbReference type="Google" id="ProtNLM"/>
    </source>
</evidence>
<organism evidence="3 4">
    <name type="scientific">Aliiruegeria haliotis</name>
    <dbReference type="NCBI Taxonomy" id="1280846"/>
    <lineage>
        <taxon>Bacteria</taxon>
        <taxon>Pseudomonadati</taxon>
        <taxon>Pseudomonadota</taxon>
        <taxon>Alphaproteobacteria</taxon>
        <taxon>Rhodobacterales</taxon>
        <taxon>Roseobacteraceae</taxon>
        <taxon>Aliiruegeria</taxon>
    </lineage>
</organism>